<dbReference type="SMR" id="A2FF64"/>
<dbReference type="Proteomes" id="UP000001542">
    <property type="component" value="Unassembled WGS sequence"/>
</dbReference>
<dbReference type="SUPFAM" id="SSF48403">
    <property type="entry name" value="Ankyrin repeat"/>
    <property type="match status" value="1"/>
</dbReference>
<name>A2FF64_TRIV3</name>
<reference evidence="2" key="2">
    <citation type="journal article" date="2007" name="Science">
        <title>Draft genome sequence of the sexually transmitted pathogen Trichomonas vaginalis.</title>
        <authorList>
            <person name="Carlton J.M."/>
            <person name="Hirt R.P."/>
            <person name="Silva J.C."/>
            <person name="Delcher A.L."/>
            <person name="Schatz M."/>
            <person name="Zhao Q."/>
            <person name="Wortman J.R."/>
            <person name="Bidwell S.L."/>
            <person name="Alsmark U.C.M."/>
            <person name="Besteiro S."/>
            <person name="Sicheritz-Ponten T."/>
            <person name="Noel C.J."/>
            <person name="Dacks J.B."/>
            <person name="Foster P.G."/>
            <person name="Simillion C."/>
            <person name="Van de Peer Y."/>
            <person name="Miranda-Saavedra D."/>
            <person name="Barton G.J."/>
            <person name="Westrop G.D."/>
            <person name="Mueller S."/>
            <person name="Dessi D."/>
            <person name="Fiori P.L."/>
            <person name="Ren Q."/>
            <person name="Paulsen I."/>
            <person name="Zhang H."/>
            <person name="Bastida-Corcuera F.D."/>
            <person name="Simoes-Barbosa A."/>
            <person name="Brown M.T."/>
            <person name="Hayes R.D."/>
            <person name="Mukherjee M."/>
            <person name="Okumura C.Y."/>
            <person name="Schneider R."/>
            <person name="Smith A.J."/>
            <person name="Vanacova S."/>
            <person name="Villalvazo M."/>
            <person name="Haas B.J."/>
            <person name="Pertea M."/>
            <person name="Feldblyum T.V."/>
            <person name="Utterback T.R."/>
            <person name="Shu C.L."/>
            <person name="Osoegawa K."/>
            <person name="de Jong P.J."/>
            <person name="Hrdy I."/>
            <person name="Horvathova L."/>
            <person name="Zubacova Z."/>
            <person name="Dolezal P."/>
            <person name="Malik S.B."/>
            <person name="Logsdon J.M. Jr."/>
            <person name="Henze K."/>
            <person name="Gupta A."/>
            <person name="Wang C.C."/>
            <person name="Dunne R.L."/>
            <person name="Upcroft J.A."/>
            <person name="Upcroft P."/>
            <person name="White O."/>
            <person name="Salzberg S.L."/>
            <person name="Tang P."/>
            <person name="Chiu C.-H."/>
            <person name="Lee Y.-S."/>
            <person name="Embley T.M."/>
            <person name="Coombs G.H."/>
            <person name="Mottram J.C."/>
            <person name="Tachezy J."/>
            <person name="Fraser-Liggett C.M."/>
            <person name="Johnson P.J."/>
        </authorList>
    </citation>
    <scope>NUCLEOTIDE SEQUENCE [LARGE SCALE GENOMIC DNA]</scope>
    <source>
        <strain evidence="2">G3</strain>
    </source>
</reference>
<sequence>MDLSNFKVKSICECDVLDQLAIPHQVSVSIWNLDEDDEIINQTFLKIREHILSQAINIDFVVRCIEKAALYRRKNIISFSKLFNLLKNEFEFDIQLDNYEIFILSTTKSPKTIQNILDIVPRNSPFYFVKYLSDNLISNLNKLISKFDTSLIELAAQYGNEEIFRFLKLNDCSYDDKICEFAIIGANFEIIEALRNEDRNFGDYISTAISCNRNNVADWIIENYDFEEIPIALCLNYMNFQAMTYCIMNGFDINIEKFHSEEFINFTSNSLLFDL</sequence>
<dbReference type="InParanoid" id="A2FF64"/>
<dbReference type="PANTHER" id="PTHR24159">
    <property type="match status" value="1"/>
</dbReference>
<organism evidence="2 3">
    <name type="scientific">Trichomonas vaginalis (strain ATCC PRA-98 / G3)</name>
    <dbReference type="NCBI Taxonomy" id="412133"/>
    <lineage>
        <taxon>Eukaryota</taxon>
        <taxon>Metamonada</taxon>
        <taxon>Parabasalia</taxon>
        <taxon>Trichomonadida</taxon>
        <taxon>Trichomonadidae</taxon>
        <taxon>Trichomonas</taxon>
    </lineage>
</organism>
<proteinExistence type="predicted"/>
<dbReference type="EMBL" id="DS113758">
    <property type="protein sequence ID" value="EAX96431.1"/>
    <property type="molecule type" value="Genomic_DNA"/>
</dbReference>
<keyword evidence="3" id="KW-1185">Reference proteome</keyword>
<reference evidence="2" key="1">
    <citation type="submission" date="2006-10" db="EMBL/GenBank/DDBJ databases">
        <authorList>
            <person name="Amadeo P."/>
            <person name="Zhao Q."/>
            <person name="Wortman J."/>
            <person name="Fraser-Liggett C."/>
            <person name="Carlton J."/>
        </authorList>
    </citation>
    <scope>NUCLEOTIDE SEQUENCE</scope>
    <source>
        <strain evidence="2">G3</strain>
    </source>
</reference>
<dbReference type="VEuPathDB" id="TrichDB:TVAG_284010"/>
<dbReference type="Pfam" id="PF11929">
    <property type="entry name" value="DUF3447"/>
    <property type="match status" value="1"/>
</dbReference>
<dbReference type="AlphaFoldDB" id="A2FF64"/>
<dbReference type="VEuPathDB" id="TrichDB:TVAGG3_1078090"/>
<accession>A2FF64</accession>
<dbReference type="KEGG" id="tva:4754204"/>
<evidence type="ECO:0000313" key="2">
    <source>
        <dbReference type="EMBL" id="EAX96431.1"/>
    </source>
</evidence>
<dbReference type="OrthoDB" id="10607379at2759"/>
<evidence type="ECO:0000313" key="3">
    <source>
        <dbReference type="Proteomes" id="UP000001542"/>
    </source>
</evidence>
<feature type="domain" description="DUF3447" evidence="1">
    <location>
        <begin position="174"/>
        <end position="245"/>
    </location>
</feature>
<dbReference type="InterPro" id="IPR036770">
    <property type="entry name" value="Ankyrin_rpt-contain_sf"/>
</dbReference>
<dbReference type="RefSeq" id="XP_001309361.1">
    <property type="nucleotide sequence ID" value="XM_001309360.1"/>
</dbReference>
<protein>
    <recommendedName>
        <fullName evidence="1">DUF3447 domain-containing protein</fullName>
    </recommendedName>
</protein>
<gene>
    <name evidence="2" type="ORF">TVAG_284010</name>
</gene>
<dbReference type="PANTHER" id="PTHR24159:SF5">
    <property type="entry name" value="ANK_REP_REGION DOMAIN-CONTAINING PROTEIN"/>
    <property type="match status" value="1"/>
</dbReference>
<dbReference type="InterPro" id="IPR020683">
    <property type="entry name" value="DUF3447"/>
</dbReference>
<evidence type="ECO:0000259" key="1">
    <source>
        <dbReference type="Pfam" id="PF11929"/>
    </source>
</evidence>